<accession>A0A0A8YSV6</accession>
<proteinExistence type="predicted"/>
<protein>
    <submittedName>
        <fullName evidence="1">Uncharacterized protein</fullName>
    </submittedName>
</protein>
<evidence type="ECO:0000313" key="1">
    <source>
        <dbReference type="EMBL" id="JAD29636.1"/>
    </source>
</evidence>
<sequence length="13" mass="1538">MKWVSTTKFILAL</sequence>
<reference evidence="1" key="2">
    <citation type="journal article" date="2015" name="Data Brief">
        <title>Shoot transcriptome of the giant reed, Arundo donax.</title>
        <authorList>
            <person name="Barrero R.A."/>
            <person name="Guerrero F.D."/>
            <person name="Moolhuijzen P."/>
            <person name="Goolsby J.A."/>
            <person name="Tidwell J."/>
            <person name="Bellgard S.E."/>
            <person name="Bellgard M.I."/>
        </authorList>
    </citation>
    <scope>NUCLEOTIDE SEQUENCE</scope>
    <source>
        <tissue evidence="1">Shoot tissue taken approximately 20 cm above the soil surface</tissue>
    </source>
</reference>
<dbReference type="EMBL" id="GBRH01268259">
    <property type="protein sequence ID" value="JAD29636.1"/>
    <property type="molecule type" value="Transcribed_RNA"/>
</dbReference>
<reference evidence="1" key="1">
    <citation type="submission" date="2014-09" db="EMBL/GenBank/DDBJ databases">
        <authorList>
            <person name="Magalhaes I.L.F."/>
            <person name="Oliveira U."/>
            <person name="Santos F.R."/>
            <person name="Vidigal T.H.D.A."/>
            <person name="Brescovit A.D."/>
            <person name="Santos A.J."/>
        </authorList>
    </citation>
    <scope>NUCLEOTIDE SEQUENCE</scope>
    <source>
        <tissue evidence="1">Shoot tissue taken approximately 20 cm above the soil surface</tissue>
    </source>
</reference>
<organism evidence="1">
    <name type="scientific">Arundo donax</name>
    <name type="common">Giant reed</name>
    <name type="synonym">Donax arundinaceus</name>
    <dbReference type="NCBI Taxonomy" id="35708"/>
    <lineage>
        <taxon>Eukaryota</taxon>
        <taxon>Viridiplantae</taxon>
        <taxon>Streptophyta</taxon>
        <taxon>Embryophyta</taxon>
        <taxon>Tracheophyta</taxon>
        <taxon>Spermatophyta</taxon>
        <taxon>Magnoliopsida</taxon>
        <taxon>Liliopsida</taxon>
        <taxon>Poales</taxon>
        <taxon>Poaceae</taxon>
        <taxon>PACMAD clade</taxon>
        <taxon>Arundinoideae</taxon>
        <taxon>Arundineae</taxon>
        <taxon>Arundo</taxon>
    </lineage>
</organism>
<name>A0A0A8YSV6_ARUDO</name>